<sequence>MPCKAHVYPHGRFELWLNHPTDQIYFRLWERFIQDQHTKKGRKRKWVSSYFGYKVRLTESANVQGQGRQQTAVRVAQDTNNESSASGSLGNDLIPPEIPHLPSDKLPKMVCKAFHVFWPFADDKEGLARVVKERGWYRRTNNTDISRNEYQRFQRRLLDGYKLATKILPSLENKGNNE</sequence>
<name>A0A7C8KDP2_ORBOL</name>
<proteinExistence type="predicted"/>
<dbReference type="EMBL" id="SOZJ01000006">
    <property type="protein sequence ID" value="TGJ65941.1"/>
    <property type="molecule type" value="Genomic_DNA"/>
</dbReference>
<evidence type="ECO:0000313" key="1">
    <source>
        <dbReference type="EMBL" id="TGJ65941.1"/>
    </source>
</evidence>
<accession>A0A7C8KDP2</accession>
<dbReference type="Proteomes" id="UP000297595">
    <property type="component" value="Unassembled WGS sequence"/>
</dbReference>
<dbReference type="OrthoDB" id="5294913at2759"/>
<dbReference type="AlphaFoldDB" id="A0A7C8KDP2"/>
<organism evidence="1 2">
    <name type="scientific">Orbilia oligospora</name>
    <name type="common">Nematode-trapping fungus</name>
    <name type="synonym">Arthrobotrys oligospora</name>
    <dbReference type="NCBI Taxonomy" id="2813651"/>
    <lineage>
        <taxon>Eukaryota</taxon>
        <taxon>Fungi</taxon>
        <taxon>Dikarya</taxon>
        <taxon>Ascomycota</taxon>
        <taxon>Pezizomycotina</taxon>
        <taxon>Orbiliomycetes</taxon>
        <taxon>Orbiliales</taxon>
        <taxon>Orbiliaceae</taxon>
        <taxon>Orbilia</taxon>
    </lineage>
</organism>
<gene>
    <name evidence="1" type="ORF">EYR41_009876</name>
</gene>
<comment type="caution">
    <text evidence="1">The sequence shown here is derived from an EMBL/GenBank/DDBJ whole genome shotgun (WGS) entry which is preliminary data.</text>
</comment>
<reference evidence="1 2" key="1">
    <citation type="submission" date="2019-03" db="EMBL/GenBank/DDBJ databases">
        <title>Nematode-trapping fungi genome.</title>
        <authorList>
            <person name="Vidal-Diez De Ulzurrun G."/>
        </authorList>
    </citation>
    <scope>NUCLEOTIDE SEQUENCE [LARGE SCALE GENOMIC DNA]</scope>
    <source>
        <strain evidence="1 2">TWF154</strain>
    </source>
</reference>
<evidence type="ECO:0000313" key="2">
    <source>
        <dbReference type="Proteomes" id="UP000297595"/>
    </source>
</evidence>
<protein>
    <submittedName>
        <fullName evidence="1">Uncharacterized protein</fullName>
    </submittedName>
</protein>